<dbReference type="GO" id="GO:0019240">
    <property type="term" value="P:citrulline biosynthetic process"/>
    <property type="evidence" value="ECO:0007669"/>
    <property type="project" value="TreeGrafter"/>
</dbReference>
<sequence>MVDLYGRDLITSQEWSKEEIDATIELAKKLKKQYYEGTLGDPLKEQTFFMLFYNTSTRTRASFEAAMTALGGHAQFVDVSTTRVGEGEMPKDVARMYERYGHGLGIRILESAVGYVYGRGNEFIRKYAENCDIPVISLADDKYHPCQGLADLLTVQEKIPDYQGKKYVISWAYSDKVRSWGSVQEEAMLMSRYGIDVTIAAPEGFELDQEIMDTCRKNAKESGANFETTNDLDGALEDAHIVFSRSWASHKCMMDGIKKFGKEREQKLHENHVDWKLTQERLNLMDDDAIMMHVLPVFRGQEASDEVVDGPHSVIYDQAENRLHAQTAILTQTMSKNYK</sequence>
<keyword evidence="1 3" id="KW-0808">Transferase</keyword>
<dbReference type="SUPFAM" id="SSF53671">
    <property type="entry name" value="Aspartate/ornithine carbamoyltransferase"/>
    <property type="match status" value="1"/>
</dbReference>
<dbReference type="Pfam" id="PF00185">
    <property type="entry name" value="OTCace"/>
    <property type="match status" value="1"/>
</dbReference>
<feature type="domain" description="Aspartate/ornithine carbamoyltransferase carbamoyl-P binding" evidence="5">
    <location>
        <begin position="7"/>
        <end position="157"/>
    </location>
</feature>
<dbReference type="EMBL" id="LHYO01000001">
    <property type="protein sequence ID" value="KXB09670.1"/>
    <property type="molecule type" value="Genomic_DNA"/>
</dbReference>
<evidence type="ECO:0000259" key="4">
    <source>
        <dbReference type="Pfam" id="PF00185"/>
    </source>
</evidence>
<comment type="caution">
    <text evidence="6">The sequence shown here is derived from an EMBL/GenBank/DDBJ whole genome shotgun (WGS) entry which is preliminary data.</text>
</comment>
<dbReference type="PRINTS" id="PR00100">
    <property type="entry name" value="AOTCASE"/>
</dbReference>
<comment type="catalytic activity">
    <reaction evidence="2">
        <text>carbamoyl phosphate + L-ornithine = L-citrulline + phosphate + H(+)</text>
        <dbReference type="Rhea" id="RHEA:19513"/>
        <dbReference type="ChEBI" id="CHEBI:15378"/>
        <dbReference type="ChEBI" id="CHEBI:43474"/>
        <dbReference type="ChEBI" id="CHEBI:46911"/>
        <dbReference type="ChEBI" id="CHEBI:57743"/>
        <dbReference type="ChEBI" id="CHEBI:58228"/>
        <dbReference type="EC" id="2.1.3.3"/>
    </reaction>
</comment>
<keyword evidence="7" id="KW-1185">Reference proteome</keyword>
<dbReference type="Gene3D" id="3.40.50.1370">
    <property type="entry name" value="Aspartate/ornithine carbamoyltransferase"/>
    <property type="match status" value="2"/>
</dbReference>
<proteinExistence type="inferred from homology"/>
<reference evidence="6 7" key="1">
    <citation type="journal article" date="2016" name="Sci. Rep.">
        <title>Metabolic traits of an uncultured archaeal lineage -MSBL1- from brine pools of the Red Sea.</title>
        <authorList>
            <person name="Mwirichia R."/>
            <person name="Alam I."/>
            <person name="Rashid M."/>
            <person name="Vinu M."/>
            <person name="Ba-Alawi W."/>
            <person name="Anthony Kamau A."/>
            <person name="Kamanda Ngugi D."/>
            <person name="Goker M."/>
            <person name="Klenk H.P."/>
            <person name="Bajic V."/>
            <person name="Stingl U."/>
        </authorList>
    </citation>
    <scope>NUCLEOTIDE SEQUENCE [LARGE SCALE GENOMIC DNA]</scope>
    <source>
        <strain evidence="6">SCGC-AAA833F18</strain>
    </source>
</reference>
<protein>
    <submittedName>
        <fullName evidence="6">Ornithine carbamoyltransferase</fullName>
    </submittedName>
</protein>
<dbReference type="PRINTS" id="PR00101">
    <property type="entry name" value="ATCASE"/>
</dbReference>
<comment type="similarity">
    <text evidence="3">Belongs to the aspartate/ornithine carbamoyltransferase superfamily.</text>
</comment>
<evidence type="ECO:0000256" key="2">
    <source>
        <dbReference type="ARBA" id="ARBA00048772"/>
    </source>
</evidence>
<gene>
    <name evidence="6" type="ORF">AKJ35_00215</name>
</gene>
<dbReference type="InterPro" id="IPR006131">
    <property type="entry name" value="Asp_carbamoyltransf_Asp/Orn-bd"/>
</dbReference>
<dbReference type="InterPro" id="IPR006132">
    <property type="entry name" value="Asp/Orn_carbamoyltranf_P-bd"/>
</dbReference>
<dbReference type="PANTHER" id="PTHR45753:SF3">
    <property type="entry name" value="ORNITHINE TRANSCARBAMYLASE, MITOCHONDRIAL"/>
    <property type="match status" value="1"/>
</dbReference>
<evidence type="ECO:0000313" key="6">
    <source>
        <dbReference type="EMBL" id="KXB09670.1"/>
    </source>
</evidence>
<accession>A0A133VTD5</accession>
<dbReference type="PANTHER" id="PTHR45753">
    <property type="entry name" value="ORNITHINE CARBAMOYLTRANSFERASE, MITOCHONDRIAL"/>
    <property type="match status" value="1"/>
</dbReference>
<evidence type="ECO:0000256" key="1">
    <source>
        <dbReference type="ARBA" id="ARBA00022679"/>
    </source>
</evidence>
<evidence type="ECO:0000256" key="3">
    <source>
        <dbReference type="RuleBase" id="RU003634"/>
    </source>
</evidence>
<dbReference type="Proteomes" id="UP000070399">
    <property type="component" value="Unassembled WGS sequence"/>
</dbReference>
<dbReference type="GO" id="GO:0004585">
    <property type="term" value="F:ornithine carbamoyltransferase activity"/>
    <property type="evidence" value="ECO:0007669"/>
    <property type="project" value="UniProtKB-EC"/>
</dbReference>
<dbReference type="InterPro" id="IPR036901">
    <property type="entry name" value="Asp/Orn_carbamoylTrfase_sf"/>
</dbReference>
<feature type="domain" description="Aspartate/ornithine carbamoyltransferase Asp/Orn-binding" evidence="4">
    <location>
        <begin position="184"/>
        <end position="331"/>
    </location>
</feature>
<organism evidence="6 7">
    <name type="scientific">candidate division MSBL1 archaeon SCGC-AAA833F18</name>
    <dbReference type="NCBI Taxonomy" id="1698257"/>
    <lineage>
        <taxon>Archaea</taxon>
        <taxon>Methanobacteriati</taxon>
        <taxon>Methanobacteriota</taxon>
        <taxon>candidate division MSBL1</taxon>
    </lineage>
</organism>
<dbReference type="GO" id="GO:0042450">
    <property type="term" value="P:L-arginine biosynthetic process via ornithine"/>
    <property type="evidence" value="ECO:0007669"/>
    <property type="project" value="TreeGrafter"/>
</dbReference>
<dbReference type="InterPro" id="IPR006130">
    <property type="entry name" value="Asp/Orn_carbamoylTrfase"/>
</dbReference>
<dbReference type="PATRIC" id="fig|1698257.3.peg.43"/>
<evidence type="ECO:0000313" key="7">
    <source>
        <dbReference type="Proteomes" id="UP000070399"/>
    </source>
</evidence>
<evidence type="ECO:0000259" key="5">
    <source>
        <dbReference type="Pfam" id="PF02729"/>
    </source>
</evidence>
<dbReference type="AlphaFoldDB" id="A0A133VTD5"/>
<name>A0A133VTD5_9EURY</name>
<dbReference type="Pfam" id="PF02729">
    <property type="entry name" value="OTCace_N"/>
    <property type="match status" value="1"/>
</dbReference>
<dbReference type="GO" id="GO:0016597">
    <property type="term" value="F:amino acid binding"/>
    <property type="evidence" value="ECO:0007669"/>
    <property type="project" value="InterPro"/>
</dbReference>